<feature type="coiled-coil region" evidence="1">
    <location>
        <begin position="128"/>
        <end position="155"/>
    </location>
</feature>
<evidence type="ECO:0000313" key="3">
    <source>
        <dbReference type="Proteomes" id="UP001218638"/>
    </source>
</evidence>
<proteinExistence type="predicted"/>
<organism evidence="2 3">
    <name type="scientific">Synoicihabitans lomoniglobus</name>
    <dbReference type="NCBI Taxonomy" id="2909285"/>
    <lineage>
        <taxon>Bacteria</taxon>
        <taxon>Pseudomonadati</taxon>
        <taxon>Verrucomicrobiota</taxon>
        <taxon>Opitutia</taxon>
        <taxon>Opitutales</taxon>
        <taxon>Opitutaceae</taxon>
        <taxon>Synoicihabitans</taxon>
    </lineage>
</organism>
<dbReference type="RefSeq" id="WP_330932024.1">
    <property type="nucleotide sequence ID" value="NZ_CP119075.1"/>
</dbReference>
<accession>A0AAE9ZS21</accession>
<dbReference type="KEGG" id="slom:PXH66_12480"/>
<name>A0AAE9ZS21_9BACT</name>
<dbReference type="AlphaFoldDB" id="A0AAE9ZS21"/>
<evidence type="ECO:0000256" key="1">
    <source>
        <dbReference type="SAM" id="Coils"/>
    </source>
</evidence>
<keyword evidence="3" id="KW-1185">Reference proteome</keyword>
<dbReference type="Proteomes" id="UP001218638">
    <property type="component" value="Chromosome"/>
</dbReference>
<protein>
    <submittedName>
        <fullName evidence="2">Uncharacterized protein</fullName>
    </submittedName>
</protein>
<reference evidence="2" key="1">
    <citation type="submission" date="2023-03" db="EMBL/GenBank/DDBJ databases">
        <title>Lomoglobus Profundus gen. nov., sp. nov., a novel member of the phylum Verrucomicrobia, isolated from deep-marine sediment of South China Sea.</title>
        <authorList>
            <person name="Ahmad T."/>
            <person name="Ishaq S.E."/>
            <person name="Wang F."/>
        </authorList>
    </citation>
    <scope>NUCLEOTIDE SEQUENCE</scope>
    <source>
        <strain evidence="2">LMO-M01</strain>
    </source>
</reference>
<gene>
    <name evidence="2" type="ORF">PXH66_12480</name>
</gene>
<dbReference type="EMBL" id="CP119075">
    <property type="protein sequence ID" value="WED63147.1"/>
    <property type="molecule type" value="Genomic_DNA"/>
</dbReference>
<evidence type="ECO:0000313" key="2">
    <source>
        <dbReference type="EMBL" id="WED63147.1"/>
    </source>
</evidence>
<keyword evidence="1" id="KW-0175">Coiled coil</keyword>
<sequence length="206" mass="23505">MRKLRILAEKTGSVPAVTNLLNSINDLYIGLYVLERVVGKAKNAPEELAPEERLLRSIFGEKASNNFDFKKSVAEALEEAAPLELTAASFSSPGFWEFLGSLNPLQQIREWIKDSHERRKDKKYREGQEERENNLKIEELQIKNLRDKIAILREVGVPEEEIRTGVRELIGYPLKALRESEDHGLIESAEIMDEERKSALTETSLD</sequence>